<keyword evidence="4" id="KW-0677">Repeat</keyword>
<dbReference type="Gene3D" id="3.90.1720.10">
    <property type="entry name" value="endopeptidase domain like (from Nostoc punctiforme)"/>
    <property type="match status" value="1"/>
</dbReference>
<accession>A0A0U5AY34</accession>
<keyword evidence="8" id="KW-1185">Reference proteome</keyword>
<dbReference type="CDD" id="cd00118">
    <property type="entry name" value="LysM"/>
    <property type="match status" value="1"/>
</dbReference>
<dbReference type="GO" id="GO:0006508">
    <property type="term" value="P:proteolysis"/>
    <property type="evidence" value="ECO:0007669"/>
    <property type="project" value="UniProtKB-KW"/>
</dbReference>
<evidence type="ECO:0000256" key="3">
    <source>
        <dbReference type="ARBA" id="ARBA00022729"/>
    </source>
</evidence>
<evidence type="ECO:0000313" key="8">
    <source>
        <dbReference type="Proteomes" id="UP000217696"/>
    </source>
</evidence>
<dbReference type="PROSITE" id="PS51782">
    <property type="entry name" value="LYSM"/>
    <property type="match status" value="1"/>
</dbReference>
<sequence length="244" mass="26159">MKRQIALGLILSVAFASPVAAAPYTVGKSDTLYSISKRFGTSIAVLKQKNNLQTDTIKAGQVLEIPHGAVATSRSATKEPTTRYVAVGKTSVSSVTSGNLTAKTTIKVATSLPVIKEETKKVAQPTEMSGIIEPLLGTPYKWGGVTTDGFDCSGFTSYVFAEMGVELPRTSQAQFTTGEAVDAEAPLEPGDLLFFDADKKGTVTHVGIYVGDNKMAHAATKSVRIDDLDWYLKNYTYYGAKRVF</sequence>
<dbReference type="Pfam" id="PF01476">
    <property type="entry name" value="LysM"/>
    <property type="match status" value="1"/>
</dbReference>
<dbReference type="SMART" id="SM00257">
    <property type="entry name" value="LysM"/>
    <property type="match status" value="1"/>
</dbReference>
<dbReference type="OrthoDB" id="9813368at2"/>
<gene>
    <name evidence="7" type="primary">lytE</name>
    <name evidence="7" type="ORF">CB4_02832</name>
</gene>
<evidence type="ECO:0000313" key="7">
    <source>
        <dbReference type="EMBL" id="BAU28657.1"/>
    </source>
</evidence>
<protein>
    <submittedName>
        <fullName evidence="7">Putative peptidoglycan endopeptidase LytE</fullName>
        <ecNumber evidence="7">3.4.-.-</ecNumber>
    </submittedName>
</protein>
<organism evidence="7 8">
    <name type="scientific">Aneurinibacillus soli</name>
    <dbReference type="NCBI Taxonomy" id="1500254"/>
    <lineage>
        <taxon>Bacteria</taxon>
        <taxon>Bacillati</taxon>
        <taxon>Bacillota</taxon>
        <taxon>Bacilli</taxon>
        <taxon>Bacillales</taxon>
        <taxon>Paenibacillaceae</taxon>
        <taxon>Aneurinibacillus group</taxon>
        <taxon>Aneurinibacillus</taxon>
    </lineage>
</organism>
<dbReference type="InterPro" id="IPR000064">
    <property type="entry name" value="NLP_P60_dom"/>
</dbReference>
<proteinExistence type="inferred from homology"/>
<dbReference type="PANTHER" id="PTHR47053">
    <property type="entry name" value="MUREIN DD-ENDOPEPTIDASE MEPH-RELATED"/>
    <property type="match status" value="1"/>
</dbReference>
<dbReference type="InterPro" id="IPR051202">
    <property type="entry name" value="Peptidase_C40"/>
</dbReference>
<dbReference type="InterPro" id="IPR038765">
    <property type="entry name" value="Papain-like_cys_pep_sf"/>
</dbReference>
<dbReference type="InterPro" id="IPR018392">
    <property type="entry name" value="LysM"/>
</dbReference>
<keyword evidence="3" id="KW-0732">Signal</keyword>
<comment type="similarity">
    <text evidence="1">Belongs to the peptidase C40 family.</text>
</comment>
<dbReference type="SUPFAM" id="SSF54001">
    <property type="entry name" value="Cysteine proteinases"/>
    <property type="match status" value="1"/>
</dbReference>
<keyword evidence="6" id="KW-0788">Thiol protease</keyword>
<dbReference type="GO" id="GO:0008234">
    <property type="term" value="F:cysteine-type peptidase activity"/>
    <property type="evidence" value="ECO:0007669"/>
    <property type="project" value="UniProtKB-KW"/>
</dbReference>
<dbReference type="SUPFAM" id="SSF54106">
    <property type="entry name" value="LysM domain"/>
    <property type="match status" value="1"/>
</dbReference>
<evidence type="ECO:0000256" key="4">
    <source>
        <dbReference type="ARBA" id="ARBA00022737"/>
    </source>
</evidence>
<keyword evidence="2" id="KW-0645">Protease</keyword>
<dbReference type="EMBL" id="AP017312">
    <property type="protein sequence ID" value="BAU28657.1"/>
    <property type="molecule type" value="Genomic_DNA"/>
</dbReference>
<dbReference type="InterPro" id="IPR036779">
    <property type="entry name" value="LysM_dom_sf"/>
</dbReference>
<evidence type="ECO:0000256" key="2">
    <source>
        <dbReference type="ARBA" id="ARBA00022670"/>
    </source>
</evidence>
<dbReference type="Pfam" id="PF00877">
    <property type="entry name" value="NLPC_P60"/>
    <property type="match status" value="1"/>
</dbReference>
<evidence type="ECO:0000256" key="5">
    <source>
        <dbReference type="ARBA" id="ARBA00022801"/>
    </source>
</evidence>
<dbReference type="EC" id="3.4.-.-" evidence="7"/>
<dbReference type="KEGG" id="asoc:CB4_02832"/>
<dbReference type="Proteomes" id="UP000217696">
    <property type="component" value="Chromosome"/>
</dbReference>
<dbReference type="Gene3D" id="3.10.350.10">
    <property type="entry name" value="LysM domain"/>
    <property type="match status" value="1"/>
</dbReference>
<dbReference type="PROSITE" id="PS51935">
    <property type="entry name" value="NLPC_P60"/>
    <property type="match status" value="1"/>
</dbReference>
<evidence type="ECO:0000256" key="1">
    <source>
        <dbReference type="ARBA" id="ARBA00007074"/>
    </source>
</evidence>
<dbReference type="RefSeq" id="WP_096466393.1">
    <property type="nucleotide sequence ID" value="NZ_AP017312.1"/>
</dbReference>
<dbReference type="PANTHER" id="PTHR47053:SF1">
    <property type="entry name" value="MUREIN DD-ENDOPEPTIDASE MEPH-RELATED"/>
    <property type="match status" value="1"/>
</dbReference>
<dbReference type="AlphaFoldDB" id="A0A0U5AY34"/>
<reference evidence="7 8" key="1">
    <citation type="submission" date="2015-12" db="EMBL/GenBank/DDBJ databases">
        <title>Genome sequence of Aneurinibacillus soli.</title>
        <authorList>
            <person name="Lee J.S."/>
            <person name="Lee K.C."/>
            <person name="Kim K.K."/>
            <person name="Lee B.W."/>
        </authorList>
    </citation>
    <scope>NUCLEOTIDE SEQUENCE [LARGE SCALE GENOMIC DNA]</scope>
    <source>
        <strain evidence="7 8">CB4</strain>
    </source>
</reference>
<evidence type="ECO:0000256" key="6">
    <source>
        <dbReference type="ARBA" id="ARBA00022807"/>
    </source>
</evidence>
<name>A0A0U5AY34_9BACL</name>
<keyword evidence="5 7" id="KW-0378">Hydrolase</keyword>